<comment type="caution">
    <text evidence="1">The sequence shown here is derived from an EMBL/GenBank/DDBJ whole genome shotgun (WGS) entry which is preliminary data.</text>
</comment>
<reference evidence="1" key="1">
    <citation type="journal article" date="2022" name="bioRxiv">
        <title>Population genetic analysis of Ophidiomyces ophidiicola, the causative agent of snake fungal disease, indicates recent introductions to the USA.</title>
        <authorList>
            <person name="Ladner J.T."/>
            <person name="Palmer J.M."/>
            <person name="Ettinger C.L."/>
            <person name="Stajich J.E."/>
            <person name="Farrell T.M."/>
            <person name="Glorioso B.M."/>
            <person name="Lawson B."/>
            <person name="Price S.J."/>
            <person name="Stengle A.G."/>
            <person name="Grear D.A."/>
            <person name="Lorch J.M."/>
        </authorList>
    </citation>
    <scope>NUCLEOTIDE SEQUENCE</scope>
    <source>
        <strain evidence="1">NWHC 24266-5</strain>
    </source>
</reference>
<dbReference type="EMBL" id="JALBCA010000018">
    <property type="protein sequence ID" value="KAI2390343.1"/>
    <property type="molecule type" value="Genomic_DNA"/>
</dbReference>
<sequence>MDKDAIYKNVQKYYNSLAAKRPDGEYNRKIAEAFGYNKVVLENVPKGANLGLCSGNPVALADLKHGETVVDFGSGAGMDIFLAAEKVGSTGRAIGIDINQLMLDRANKNKDTAQTENVSFVKSLITNVNLPDGIANCIISNCVVNLVPAVEKQLVFNEMFRLLKPGGRVAMSDILAKTLLPPDIRTSMALYVGCIAGASLVSEYRQYFLNAGFKDAVITPTHRDLNAYHDKESNTSCCGDISVFEPQGVIEIFDFNKWAGMDP</sequence>
<evidence type="ECO:0000313" key="1">
    <source>
        <dbReference type="EMBL" id="KAI2390343.1"/>
    </source>
</evidence>
<organism evidence="1">
    <name type="scientific">Ophidiomyces ophidiicola</name>
    <dbReference type="NCBI Taxonomy" id="1387563"/>
    <lineage>
        <taxon>Eukaryota</taxon>
        <taxon>Fungi</taxon>
        <taxon>Dikarya</taxon>
        <taxon>Ascomycota</taxon>
        <taxon>Pezizomycotina</taxon>
        <taxon>Eurotiomycetes</taxon>
        <taxon>Eurotiomycetidae</taxon>
        <taxon>Onygenales</taxon>
        <taxon>Onygenaceae</taxon>
        <taxon>Ophidiomyces</taxon>
    </lineage>
</organism>
<protein>
    <submittedName>
        <fullName evidence="1">Uncharacterized protein</fullName>
    </submittedName>
</protein>
<accession>A0ACB8V1H6</accession>
<name>A0ACB8V1H6_9EURO</name>
<proteinExistence type="predicted"/>
<gene>
    <name evidence="1" type="ORF">LOY88_001677</name>
</gene>